<dbReference type="AlphaFoldDB" id="F4PLX7"/>
<dbReference type="OrthoDB" id="14556at2759"/>
<feature type="domain" description="Band 7" evidence="1">
    <location>
        <begin position="283"/>
        <end position="479"/>
    </location>
</feature>
<dbReference type="STRING" id="1054147.F4PLX7"/>
<gene>
    <name evidence="2" type="primary">vacA</name>
    <name evidence="2" type="ORF">DFA_05664</name>
</gene>
<dbReference type="InterPro" id="IPR036013">
    <property type="entry name" value="Band_7/SPFH_dom_sf"/>
</dbReference>
<dbReference type="CDD" id="cd02106">
    <property type="entry name" value="SPFH_like"/>
    <property type="match status" value="1"/>
</dbReference>
<protein>
    <submittedName>
        <fullName evidence="2">Vacuolin A</fullName>
    </submittedName>
</protein>
<evidence type="ECO:0000259" key="1">
    <source>
        <dbReference type="Pfam" id="PF01145"/>
    </source>
</evidence>
<dbReference type="Pfam" id="PF01145">
    <property type="entry name" value="Band_7"/>
    <property type="match status" value="1"/>
</dbReference>
<organism evidence="2 3">
    <name type="scientific">Cavenderia fasciculata</name>
    <name type="common">Slime mold</name>
    <name type="synonym">Dictyostelium fasciculatum</name>
    <dbReference type="NCBI Taxonomy" id="261658"/>
    <lineage>
        <taxon>Eukaryota</taxon>
        <taxon>Amoebozoa</taxon>
        <taxon>Evosea</taxon>
        <taxon>Eumycetozoa</taxon>
        <taxon>Dictyostelia</taxon>
        <taxon>Acytosteliales</taxon>
        <taxon>Cavenderiaceae</taxon>
        <taxon>Cavenderia</taxon>
    </lineage>
</organism>
<accession>F4PLX7</accession>
<evidence type="ECO:0000313" key="3">
    <source>
        <dbReference type="Proteomes" id="UP000007797"/>
    </source>
</evidence>
<reference evidence="3" key="1">
    <citation type="journal article" date="2011" name="Genome Res.">
        <title>Phylogeny-wide analysis of social amoeba genomes highlights ancient origins for complex intercellular communication.</title>
        <authorList>
            <person name="Heidel A.J."/>
            <person name="Lawal H.M."/>
            <person name="Felder M."/>
            <person name="Schilde C."/>
            <person name="Helps N.R."/>
            <person name="Tunggal B."/>
            <person name="Rivero F."/>
            <person name="John U."/>
            <person name="Schleicher M."/>
            <person name="Eichinger L."/>
            <person name="Platzer M."/>
            <person name="Noegel A.A."/>
            <person name="Schaap P."/>
            <person name="Gloeckner G."/>
        </authorList>
    </citation>
    <scope>NUCLEOTIDE SEQUENCE [LARGE SCALE GENOMIC DNA]</scope>
    <source>
        <strain evidence="3">SH3</strain>
    </source>
</reference>
<dbReference type="KEGG" id="dfa:DFA_05664"/>
<evidence type="ECO:0000313" key="2">
    <source>
        <dbReference type="EMBL" id="EGG23531.1"/>
    </source>
</evidence>
<proteinExistence type="predicted"/>
<dbReference type="Gene3D" id="3.30.479.30">
    <property type="entry name" value="Band 7 domain"/>
    <property type="match status" value="1"/>
</dbReference>
<dbReference type="Proteomes" id="UP000007797">
    <property type="component" value="Unassembled WGS sequence"/>
</dbReference>
<dbReference type="OMA" id="NDGIAIM"/>
<keyword evidence="3" id="KW-1185">Reference proteome</keyword>
<sequence length="614" mass="68427">MLGMQTNNQKYTLSTQPIMISNTPNNTSPNNTLKPMISRSNTEEDLSEMSQLEELRVGSIVVRSEFNDLDAEQQSTQILERFNKNVKGTAFTDSPVLGRALSRLDVQYWALGHRNQVAELFDPRGARFGIVYTADPTTTIKFIGSVQKTDNFFGAHGKYVLQVPAGHYALATSKNRPVMYGEGPHVIIDPTFVFNEGIGFVNQQEPYIQHSTIHILRVPAGKIAKVWIGTQPFIIESRREPYVFVDPQFRLVSPEGARKTNLFYNATDSYIEHGSIKRIIPHTGEVAITYNNGILQIIQPPKDSHPIIINSATHMFEAFIPTSLQTCLFPSKETKAQAASEYKGATSDEINLKIFQTRDSLRVGVVLVVAFKIIDPELAITKLGKEGIINHIENVSFADMGKAIQLSTLQEVMYFHNTKPSKKTENSHEEAIQTIQDRVKGNLANDLLEYGIELCRLQIETIKVIDADIAKKLAGQSITSAEYTTKQATLVKEYDIKTTEAKLKAETDNIALTQRNQAIVSEAQAKLLSSQRDADALLIAADAQRKAQEMLGELYTKFPCLLELEMAKIKAKALQGAHLYVCPSDAGSFLSSPIAYFDQLNQNNNKLDKKSIDK</sequence>
<name>F4PLX7_CACFS</name>
<dbReference type="RefSeq" id="XP_004361382.1">
    <property type="nucleotide sequence ID" value="XM_004361325.1"/>
</dbReference>
<dbReference type="InterPro" id="IPR001107">
    <property type="entry name" value="Band_7"/>
</dbReference>
<dbReference type="GeneID" id="14875547"/>
<dbReference type="EMBL" id="GL883008">
    <property type="protein sequence ID" value="EGG23531.1"/>
    <property type="molecule type" value="Genomic_DNA"/>
</dbReference>